<dbReference type="InterPro" id="IPR012677">
    <property type="entry name" value="Nucleotide-bd_a/b_plait_sf"/>
</dbReference>
<evidence type="ECO:0000256" key="3">
    <source>
        <dbReference type="PROSITE-ProRule" id="PRU00176"/>
    </source>
</evidence>
<evidence type="ECO:0000256" key="1">
    <source>
        <dbReference type="ARBA" id="ARBA00022737"/>
    </source>
</evidence>
<evidence type="ECO:0000259" key="6">
    <source>
        <dbReference type="PROSITE" id="PS50102"/>
    </source>
</evidence>
<organism evidence="7 8">
    <name type="scientific">Trichoplax adhaerens</name>
    <name type="common">Trichoplax reptans</name>
    <dbReference type="NCBI Taxonomy" id="10228"/>
    <lineage>
        <taxon>Eukaryota</taxon>
        <taxon>Metazoa</taxon>
        <taxon>Placozoa</taxon>
        <taxon>Uniplacotomia</taxon>
        <taxon>Trichoplacea</taxon>
        <taxon>Trichoplacidae</taxon>
        <taxon>Trichoplax</taxon>
    </lineage>
</organism>
<dbReference type="Pfam" id="PF00076">
    <property type="entry name" value="RRM_1"/>
    <property type="match status" value="2"/>
</dbReference>
<dbReference type="OrthoDB" id="10067824at2759"/>
<feature type="compositionally biased region" description="Basic and acidic residues" evidence="5">
    <location>
        <begin position="357"/>
        <end position="371"/>
    </location>
</feature>
<feature type="region of interest" description="Disordered" evidence="5">
    <location>
        <begin position="328"/>
        <end position="403"/>
    </location>
</feature>
<dbReference type="Pfam" id="PF08075">
    <property type="entry name" value="NOPS"/>
    <property type="match status" value="1"/>
</dbReference>
<accession>B3RWT0</accession>
<dbReference type="EMBL" id="DS985245">
    <property type="protein sequence ID" value="EDV24755.1"/>
    <property type="molecule type" value="Genomic_DNA"/>
</dbReference>
<dbReference type="STRING" id="10228.B3RWT0"/>
<dbReference type="eggNOG" id="KOG0115">
    <property type="taxonomic scope" value="Eukaryota"/>
</dbReference>
<dbReference type="CDD" id="cd12332">
    <property type="entry name" value="RRM1_p54nrb_like"/>
    <property type="match status" value="1"/>
</dbReference>
<keyword evidence="2 3" id="KW-0694">RNA-binding</keyword>
<protein>
    <recommendedName>
        <fullName evidence="6">RRM domain-containing protein</fullName>
    </recommendedName>
</protein>
<evidence type="ECO:0000313" key="8">
    <source>
        <dbReference type="Proteomes" id="UP000009022"/>
    </source>
</evidence>
<dbReference type="GeneID" id="6754283"/>
<dbReference type="SMART" id="SM00360">
    <property type="entry name" value="RRM"/>
    <property type="match status" value="2"/>
</dbReference>
<dbReference type="GO" id="GO:0003723">
    <property type="term" value="F:RNA binding"/>
    <property type="evidence" value="ECO:0000318"/>
    <property type="project" value="GO_Central"/>
</dbReference>
<feature type="coiled-coil region" evidence="4">
    <location>
        <begin position="213"/>
        <end position="240"/>
    </location>
</feature>
<feature type="domain" description="RRM" evidence="6">
    <location>
        <begin position="86"/>
        <end position="167"/>
    </location>
</feature>
<dbReference type="InterPro" id="IPR000504">
    <property type="entry name" value="RRM_dom"/>
</dbReference>
<dbReference type="CDD" id="cd12931">
    <property type="entry name" value="eNOPS_SF"/>
    <property type="match status" value="1"/>
</dbReference>
<dbReference type="RefSeq" id="XP_002112645.1">
    <property type="nucleotide sequence ID" value="XM_002112609.1"/>
</dbReference>
<dbReference type="AlphaFoldDB" id="B3RWT0"/>
<keyword evidence="1" id="KW-0677">Repeat</keyword>
<dbReference type="PANTHER" id="PTHR23189">
    <property type="entry name" value="RNA RECOGNITION MOTIF-CONTAINING"/>
    <property type="match status" value="1"/>
</dbReference>
<name>B3RWT0_TRIAD</name>
<dbReference type="Gene3D" id="6.10.250.1170">
    <property type="match status" value="1"/>
</dbReference>
<dbReference type="OMA" id="RSEHEEM"/>
<dbReference type="InterPro" id="IPR035979">
    <property type="entry name" value="RBD_domain_sf"/>
</dbReference>
<dbReference type="KEGG" id="tad:TRIADDRAFT_56865"/>
<evidence type="ECO:0000313" key="7">
    <source>
        <dbReference type="EMBL" id="EDV24755.1"/>
    </source>
</evidence>
<dbReference type="FunFam" id="3.30.70.330:FF:000043">
    <property type="entry name" value="paraspeckle component 1 isoform X1"/>
    <property type="match status" value="1"/>
</dbReference>
<keyword evidence="4" id="KW-0175">Coiled coil</keyword>
<sequence>MASSINSSGHYRCRLFVGNLADCDENEVRQLFQQYGQVLECSASKEKSYAFVKMDTTENANRAKLELDGKKVKNRLLRVRFASSNSTIVVSNLNQYVTNELLRQGFEKFGKIHRAVVIVDMRGKSSGRGLVEFSHKKESMAAIKECTENALLLTRSMRPVTVRSLEAEDDEDGLPERVVRNNAAYQKEWSVSPRIVKRNSREWEFIQRWKDLDKDLKEQRQAVDTKMKTMEQQLEQEIDEILAKESYELQQQQKLREEQLQQQMQQRFVPPHPGMRMGHPPEMPLMPKPDMYHGGGSPIMRGRVPPARMPFRSEHEEMPNQPMMADMWNSGAPMMDQRVPPHPYPDHQQNIVGSRQSSRDNTPRDDRKREASGFSKGPAANAYDYYPNNEHDPMFNPKRFRRM</sequence>
<dbReference type="InParanoid" id="B3RWT0"/>
<dbReference type="CTD" id="6754283"/>
<dbReference type="Proteomes" id="UP000009022">
    <property type="component" value="Unassembled WGS sequence"/>
</dbReference>
<feature type="domain" description="RRM" evidence="6">
    <location>
        <begin position="13"/>
        <end position="84"/>
    </location>
</feature>
<dbReference type="FunCoup" id="B3RWT0">
    <property type="interactions" value="2446"/>
</dbReference>
<dbReference type="HOGENOM" id="CLU_683958_0_0_1"/>
<dbReference type="SUPFAM" id="SSF54928">
    <property type="entry name" value="RNA-binding domain, RBD"/>
    <property type="match status" value="1"/>
</dbReference>
<dbReference type="GO" id="GO:0005634">
    <property type="term" value="C:nucleus"/>
    <property type="evidence" value="ECO:0000318"/>
    <property type="project" value="GO_Central"/>
</dbReference>
<gene>
    <name evidence="7" type="ORF">TRIADDRAFT_56865</name>
</gene>
<evidence type="ECO:0000256" key="2">
    <source>
        <dbReference type="ARBA" id="ARBA00022884"/>
    </source>
</evidence>
<dbReference type="PhylomeDB" id="B3RWT0"/>
<feature type="compositionally biased region" description="Polar residues" evidence="5">
    <location>
        <begin position="347"/>
        <end position="356"/>
    </location>
</feature>
<keyword evidence="8" id="KW-1185">Reference proteome</keyword>
<dbReference type="PROSITE" id="PS50102">
    <property type="entry name" value="RRM"/>
    <property type="match status" value="2"/>
</dbReference>
<evidence type="ECO:0000256" key="5">
    <source>
        <dbReference type="SAM" id="MobiDB-lite"/>
    </source>
</evidence>
<dbReference type="Gene3D" id="3.30.70.330">
    <property type="match status" value="2"/>
</dbReference>
<evidence type="ECO:0000256" key="4">
    <source>
        <dbReference type="SAM" id="Coils"/>
    </source>
</evidence>
<dbReference type="InterPro" id="IPR012975">
    <property type="entry name" value="NOPS"/>
</dbReference>
<proteinExistence type="predicted"/>
<reference evidence="7 8" key="1">
    <citation type="journal article" date="2008" name="Nature">
        <title>The Trichoplax genome and the nature of placozoans.</title>
        <authorList>
            <person name="Srivastava M."/>
            <person name="Begovic E."/>
            <person name="Chapman J."/>
            <person name="Putnam N.H."/>
            <person name="Hellsten U."/>
            <person name="Kawashima T."/>
            <person name="Kuo A."/>
            <person name="Mitros T."/>
            <person name="Salamov A."/>
            <person name="Carpenter M.L."/>
            <person name="Signorovitch A.Y."/>
            <person name="Moreno M.A."/>
            <person name="Kamm K."/>
            <person name="Grimwood J."/>
            <person name="Schmutz J."/>
            <person name="Shapiro H."/>
            <person name="Grigoriev I.V."/>
            <person name="Buss L.W."/>
            <person name="Schierwater B."/>
            <person name="Dellaporta S.L."/>
            <person name="Rokhsar D.S."/>
        </authorList>
    </citation>
    <scope>NUCLEOTIDE SEQUENCE [LARGE SCALE GENOMIC DNA]</scope>
    <source>
        <strain evidence="7 8">Grell-BS-1999</strain>
    </source>
</reference>